<proteinExistence type="predicted"/>
<dbReference type="EMBL" id="LJCO01000008">
    <property type="protein sequence ID" value="KPV45648.1"/>
    <property type="molecule type" value="Genomic_DNA"/>
</dbReference>
<keyword evidence="2" id="KW-0812">Transmembrane</keyword>
<dbReference type="PATRIC" id="fig|471514.4.peg.334"/>
<evidence type="ECO:0000256" key="2">
    <source>
        <dbReference type="SAM" id="Phobius"/>
    </source>
</evidence>
<organism evidence="3 4">
    <name type="scientific">Alicyclobacillus ferrooxydans</name>
    <dbReference type="NCBI Taxonomy" id="471514"/>
    <lineage>
        <taxon>Bacteria</taxon>
        <taxon>Bacillati</taxon>
        <taxon>Bacillota</taxon>
        <taxon>Bacilli</taxon>
        <taxon>Bacillales</taxon>
        <taxon>Alicyclobacillaceae</taxon>
        <taxon>Alicyclobacillus</taxon>
    </lineage>
</organism>
<keyword evidence="2" id="KW-1133">Transmembrane helix</keyword>
<feature type="compositionally biased region" description="Polar residues" evidence="1">
    <location>
        <begin position="79"/>
        <end position="90"/>
    </location>
</feature>
<dbReference type="STRING" id="471514.AN477_01670"/>
<dbReference type="RefSeq" id="WP_054967436.1">
    <property type="nucleotide sequence ID" value="NZ_LJCO01000008.1"/>
</dbReference>
<comment type="caution">
    <text evidence="3">The sequence shown here is derived from an EMBL/GenBank/DDBJ whole genome shotgun (WGS) entry which is preliminary data.</text>
</comment>
<reference evidence="3 4" key="1">
    <citation type="submission" date="2015-09" db="EMBL/GenBank/DDBJ databases">
        <title>Draft genome sequence of Alicyclobacillus ferrooxydans DSM 22381.</title>
        <authorList>
            <person name="Hemp J."/>
        </authorList>
    </citation>
    <scope>NUCLEOTIDE SEQUENCE [LARGE SCALE GENOMIC DNA]</scope>
    <source>
        <strain evidence="3 4">TC-34</strain>
    </source>
</reference>
<feature type="transmembrane region" description="Helical" evidence="2">
    <location>
        <begin position="27"/>
        <end position="47"/>
    </location>
</feature>
<name>A0A0P9CK38_9BACL</name>
<dbReference type="AlphaFoldDB" id="A0A0P9CK38"/>
<evidence type="ECO:0000256" key="1">
    <source>
        <dbReference type="SAM" id="MobiDB-lite"/>
    </source>
</evidence>
<evidence type="ECO:0000313" key="4">
    <source>
        <dbReference type="Proteomes" id="UP000050482"/>
    </source>
</evidence>
<evidence type="ECO:0000313" key="3">
    <source>
        <dbReference type="EMBL" id="KPV45648.1"/>
    </source>
</evidence>
<accession>A0A0P9CK38</accession>
<dbReference type="OrthoDB" id="2990662at2"/>
<protein>
    <submittedName>
        <fullName evidence="3">Uncharacterized protein</fullName>
    </submittedName>
</protein>
<keyword evidence="2" id="KW-0472">Membrane</keyword>
<feature type="region of interest" description="Disordered" evidence="1">
    <location>
        <begin position="79"/>
        <end position="98"/>
    </location>
</feature>
<gene>
    <name evidence="3" type="ORF">AN477_01670</name>
</gene>
<keyword evidence="4" id="KW-1185">Reference proteome</keyword>
<sequence length="98" mass="10297">MSQWIRVKRWIRSDRANTAEENSNRGLWWIASILAVAIVGGVAYFMIGHMVSQAQGGASTLTSSLSTQQGLTQLAQQAESGSITGGQATVGSGGFKAP</sequence>
<dbReference type="Proteomes" id="UP000050482">
    <property type="component" value="Unassembled WGS sequence"/>
</dbReference>